<feature type="domain" description="Major facilitator superfamily (MFS) profile" evidence="9">
    <location>
        <begin position="80"/>
        <end position="524"/>
    </location>
</feature>
<feature type="transmembrane region" description="Helical" evidence="8">
    <location>
        <begin position="331"/>
        <end position="353"/>
    </location>
</feature>
<evidence type="ECO:0000256" key="6">
    <source>
        <dbReference type="ARBA" id="ARBA00023136"/>
    </source>
</evidence>
<evidence type="ECO:0000256" key="7">
    <source>
        <dbReference type="SAM" id="MobiDB-lite"/>
    </source>
</evidence>
<evidence type="ECO:0000256" key="5">
    <source>
        <dbReference type="ARBA" id="ARBA00022989"/>
    </source>
</evidence>
<comment type="caution">
    <text evidence="10">The sequence shown here is derived from an EMBL/GenBank/DDBJ whole genome shotgun (WGS) entry which is preliminary data.</text>
</comment>
<keyword evidence="11" id="KW-1185">Reference proteome</keyword>
<dbReference type="InParanoid" id="A0A7C8ITT3"/>
<feature type="transmembrane region" description="Helical" evidence="8">
    <location>
        <begin position="203"/>
        <end position="226"/>
    </location>
</feature>
<feature type="transmembrane region" description="Helical" evidence="8">
    <location>
        <begin position="75"/>
        <end position="93"/>
    </location>
</feature>
<feature type="transmembrane region" description="Helical" evidence="8">
    <location>
        <begin position="233"/>
        <end position="255"/>
    </location>
</feature>
<dbReference type="EMBL" id="WUBL01000008">
    <property type="protein sequence ID" value="KAF2972146.1"/>
    <property type="molecule type" value="Genomic_DNA"/>
</dbReference>
<feature type="transmembrane region" description="Helical" evidence="8">
    <location>
        <begin position="267"/>
        <end position="289"/>
    </location>
</feature>
<sequence>MESRTTHAGNGSLAEAAPLLGPRHHGTPGSSDKLVSHGAFSSRNVETSATDVENGSSRIEAGFNGGSGDLPKPRANMAALLPALAIGILLVALDQTLTIATYGKIGSELQALNNTSWIATSYFLTLTTFQPLYGKLSDIFGRKACLLFSYVVFGLGCLGCGLARDIVELCIARAISGIGGGGMNALVTILVTDLVSLRDRGVWQGYINMVFCIGMSAGAPVGGLFADNIGWRWAFIIQCPISLLAFISVHLVLHLPHTDHSHWSAKLLRIDFVGAFTLVSAVFLLLFGLDNGSNEGWTVYVTNFFGLAAQMGVVFFIALFFQAALGMSATWAGFVFMPSTVFSLSGSLGGGVVMKRTGRYYWLTTTGYCLLLLGCVPMVLGAGQQSTIITSVGLCILAFGASISITTTLIAIIANAMPGDAAVAIACSYLFRSLGTAIGIGISTATLQQMLRVNLAQELGGADRARVIEEQVRLSLDYIRRLDPDVAIIVRKCYAIATQWAFAPVATFTVLAITSSLFIREKKLDR</sequence>
<keyword evidence="5 8" id="KW-1133">Transmembrane helix</keyword>
<dbReference type="GO" id="GO:0012505">
    <property type="term" value="C:endomembrane system"/>
    <property type="evidence" value="ECO:0007669"/>
    <property type="project" value="UniProtKB-SubCell"/>
</dbReference>
<feature type="region of interest" description="Disordered" evidence="7">
    <location>
        <begin position="1"/>
        <end position="38"/>
    </location>
</feature>
<keyword evidence="3" id="KW-0813">Transport</keyword>
<keyword evidence="4 8" id="KW-0812">Transmembrane</keyword>
<feature type="transmembrane region" description="Helical" evidence="8">
    <location>
        <begin position="388"/>
        <end position="414"/>
    </location>
</feature>
<feature type="transmembrane region" description="Helical" evidence="8">
    <location>
        <begin position="170"/>
        <end position="191"/>
    </location>
</feature>
<feature type="transmembrane region" description="Helical" evidence="8">
    <location>
        <begin position="139"/>
        <end position="163"/>
    </location>
</feature>
<dbReference type="AlphaFoldDB" id="A0A7C8ITT3"/>
<dbReference type="PANTHER" id="PTHR23501:SF84">
    <property type="entry name" value="VACUOLAR MEMBRANE AMINO ACID UPTAKE TRANSPORTER FNX2"/>
    <property type="match status" value="1"/>
</dbReference>
<dbReference type="InterPro" id="IPR011701">
    <property type="entry name" value="MFS"/>
</dbReference>
<evidence type="ECO:0000256" key="8">
    <source>
        <dbReference type="SAM" id="Phobius"/>
    </source>
</evidence>
<evidence type="ECO:0000313" key="11">
    <source>
        <dbReference type="Proteomes" id="UP000481858"/>
    </source>
</evidence>
<dbReference type="SUPFAM" id="SSF103473">
    <property type="entry name" value="MFS general substrate transporter"/>
    <property type="match status" value="1"/>
</dbReference>
<accession>A0A7C8ITT3</accession>
<feature type="transmembrane region" description="Helical" evidence="8">
    <location>
        <begin position="500"/>
        <end position="519"/>
    </location>
</feature>
<evidence type="ECO:0000259" key="9">
    <source>
        <dbReference type="PROSITE" id="PS50850"/>
    </source>
</evidence>
<reference evidence="10 11" key="1">
    <citation type="submission" date="2019-12" db="EMBL/GenBank/DDBJ databases">
        <title>Draft genome sequence of the ascomycete Xylaria multiplex DSM 110363.</title>
        <authorList>
            <person name="Buettner E."/>
            <person name="Kellner H."/>
        </authorList>
    </citation>
    <scope>NUCLEOTIDE SEQUENCE [LARGE SCALE GENOMIC DNA]</scope>
    <source>
        <strain evidence="10 11">DSM 110363</strain>
    </source>
</reference>
<dbReference type="GO" id="GO:0046943">
    <property type="term" value="F:carboxylic acid transmembrane transporter activity"/>
    <property type="evidence" value="ECO:0007669"/>
    <property type="project" value="UniProtKB-ARBA"/>
</dbReference>
<feature type="transmembrane region" description="Helical" evidence="8">
    <location>
        <begin position="421"/>
        <end position="442"/>
    </location>
</feature>
<dbReference type="PANTHER" id="PTHR23501">
    <property type="entry name" value="MAJOR FACILITATOR SUPERFAMILY"/>
    <property type="match status" value="1"/>
</dbReference>
<dbReference type="InterPro" id="IPR036259">
    <property type="entry name" value="MFS_trans_sf"/>
</dbReference>
<dbReference type="FunFam" id="1.20.1720.10:FF:000013">
    <property type="entry name" value="Related to multidrug resistance proteins"/>
    <property type="match status" value="1"/>
</dbReference>
<feature type="transmembrane region" description="Helical" evidence="8">
    <location>
        <begin position="114"/>
        <end position="133"/>
    </location>
</feature>
<dbReference type="GO" id="GO:0015174">
    <property type="term" value="F:basic amino acid transmembrane transporter activity"/>
    <property type="evidence" value="ECO:0007669"/>
    <property type="project" value="TreeGrafter"/>
</dbReference>
<dbReference type="InterPro" id="IPR020846">
    <property type="entry name" value="MFS_dom"/>
</dbReference>
<dbReference type="Pfam" id="PF07690">
    <property type="entry name" value="MFS_1"/>
    <property type="match status" value="1"/>
</dbReference>
<dbReference type="OrthoDB" id="3437016at2759"/>
<organism evidence="10 11">
    <name type="scientific">Xylaria multiplex</name>
    <dbReference type="NCBI Taxonomy" id="323545"/>
    <lineage>
        <taxon>Eukaryota</taxon>
        <taxon>Fungi</taxon>
        <taxon>Dikarya</taxon>
        <taxon>Ascomycota</taxon>
        <taxon>Pezizomycotina</taxon>
        <taxon>Sordariomycetes</taxon>
        <taxon>Xylariomycetidae</taxon>
        <taxon>Xylariales</taxon>
        <taxon>Xylariaceae</taxon>
        <taxon>Xylaria</taxon>
    </lineage>
</organism>
<dbReference type="GO" id="GO:0000329">
    <property type="term" value="C:fungal-type vacuole membrane"/>
    <property type="evidence" value="ECO:0007669"/>
    <property type="project" value="TreeGrafter"/>
</dbReference>
<keyword evidence="6 8" id="KW-0472">Membrane</keyword>
<gene>
    <name evidence="10" type="ORF">GQX73_g1455</name>
</gene>
<evidence type="ECO:0000256" key="4">
    <source>
        <dbReference type="ARBA" id="ARBA00022692"/>
    </source>
</evidence>
<proteinExistence type="inferred from homology"/>
<dbReference type="CDD" id="cd17502">
    <property type="entry name" value="MFS_Azr1_MDR_like"/>
    <property type="match status" value="1"/>
</dbReference>
<evidence type="ECO:0000313" key="10">
    <source>
        <dbReference type="EMBL" id="KAF2972146.1"/>
    </source>
</evidence>
<protein>
    <recommendedName>
        <fullName evidence="9">Major facilitator superfamily (MFS) profile domain-containing protein</fullName>
    </recommendedName>
</protein>
<evidence type="ECO:0000256" key="1">
    <source>
        <dbReference type="ARBA" id="ARBA00004127"/>
    </source>
</evidence>
<feature type="transmembrane region" description="Helical" evidence="8">
    <location>
        <begin position="301"/>
        <end position="325"/>
    </location>
</feature>
<comment type="similarity">
    <text evidence="2">Belongs to the major facilitator superfamily.</text>
</comment>
<dbReference type="Gene3D" id="1.20.1250.20">
    <property type="entry name" value="MFS general substrate transporter like domains"/>
    <property type="match status" value="1"/>
</dbReference>
<dbReference type="Proteomes" id="UP000481858">
    <property type="component" value="Unassembled WGS sequence"/>
</dbReference>
<comment type="subcellular location">
    <subcellularLocation>
        <location evidence="1">Endomembrane system</location>
        <topology evidence="1">Multi-pass membrane protein</topology>
    </subcellularLocation>
</comment>
<dbReference type="PROSITE" id="PS50850">
    <property type="entry name" value="MFS"/>
    <property type="match status" value="1"/>
</dbReference>
<feature type="transmembrane region" description="Helical" evidence="8">
    <location>
        <begin position="360"/>
        <end position="382"/>
    </location>
</feature>
<evidence type="ECO:0000256" key="3">
    <source>
        <dbReference type="ARBA" id="ARBA00022448"/>
    </source>
</evidence>
<evidence type="ECO:0000256" key="2">
    <source>
        <dbReference type="ARBA" id="ARBA00008335"/>
    </source>
</evidence>
<name>A0A7C8ITT3_9PEZI</name>